<protein>
    <recommendedName>
        <fullName evidence="2">histidine kinase</fullName>
        <ecNumber evidence="2">2.7.13.3</ecNumber>
    </recommendedName>
</protein>
<dbReference type="GO" id="GO:0000155">
    <property type="term" value="F:phosphorelay sensor kinase activity"/>
    <property type="evidence" value="ECO:0007669"/>
    <property type="project" value="InterPro"/>
</dbReference>
<dbReference type="InterPro" id="IPR036890">
    <property type="entry name" value="HATPase_C_sf"/>
</dbReference>
<dbReference type="InterPro" id="IPR036097">
    <property type="entry name" value="HisK_dim/P_sf"/>
</dbReference>
<keyword evidence="3" id="KW-0597">Phosphoprotein</keyword>
<evidence type="ECO:0000256" key="3">
    <source>
        <dbReference type="ARBA" id="ARBA00022553"/>
    </source>
</evidence>
<gene>
    <name evidence="8" type="ORF">A2690_04965</name>
</gene>
<dbReference type="InterPro" id="IPR029016">
    <property type="entry name" value="GAF-like_dom_sf"/>
</dbReference>
<dbReference type="SUPFAM" id="SSF55781">
    <property type="entry name" value="GAF domain-like"/>
    <property type="match status" value="1"/>
</dbReference>
<evidence type="ECO:0000259" key="7">
    <source>
        <dbReference type="PROSITE" id="PS50109"/>
    </source>
</evidence>
<dbReference type="PANTHER" id="PTHR43047:SF72">
    <property type="entry name" value="OSMOSENSING HISTIDINE PROTEIN KINASE SLN1"/>
    <property type="match status" value="1"/>
</dbReference>
<dbReference type="AlphaFoldDB" id="A0A1F7GD44"/>
<dbReference type="InterPro" id="IPR004358">
    <property type="entry name" value="Sig_transdc_His_kin-like_C"/>
</dbReference>
<accession>A0A1F7GD44</accession>
<dbReference type="Pfam" id="PF00512">
    <property type="entry name" value="HisKA"/>
    <property type="match status" value="1"/>
</dbReference>
<dbReference type="PROSITE" id="PS50109">
    <property type="entry name" value="HIS_KIN"/>
    <property type="match status" value="1"/>
</dbReference>
<keyword evidence="6" id="KW-0902">Two-component regulatory system</keyword>
<comment type="caution">
    <text evidence="8">The sequence shown here is derived from an EMBL/GenBank/DDBJ whole genome shotgun (WGS) entry which is preliminary data.</text>
</comment>
<organism evidence="8 9">
    <name type="scientific">Candidatus Roizmanbacteria bacterium RIFCSPHIGHO2_01_FULL_39_12b</name>
    <dbReference type="NCBI Taxonomy" id="1802030"/>
    <lineage>
        <taxon>Bacteria</taxon>
        <taxon>Candidatus Roizmaniibacteriota</taxon>
    </lineage>
</organism>
<dbReference type="InterPro" id="IPR005467">
    <property type="entry name" value="His_kinase_dom"/>
</dbReference>
<dbReference type="InterPro" id="IPR003661">
    <property type="entry name" value="HisK_dim/P_dom"/>
</dbReference>
<evidence type="ECO:0000256" key="4">
    <source>
        <dbReference type="ARBA" id="ARBA00022679"/>
    </source>
</evidence>
<dbReference type="SMART" id="SM00065">
    <property type="entry name" value="GAF"/>
    <property type="match status" value="1"/>
</dbReference>
<dbReference type="GO" id="GO:0005886">
    <property type="term" value="C:plasma membrane"/>
    <property type="evidence" value="ECO:0007669"/>
    <property type="project" value="TreeGrafter"/>
</dbReference>
<evidence type="ECO:0000256" key="5">
    <source>
        <dbReference type="ARBA" id="ARBA00022777"/>
    </source>
</evidence>
<dbReference type="Proteomes" id="UP000178372">
    <property type="component" value="Unassembled WGS sequence"/>
</dbReference>
<dbReference type="EMBL" id="MFZF01000011">
    <property type="protein sequence ID" value="OGK16777.1"/>
    <property type="molecule type" value="Genomic_DNA"/>
</dbReference>
<evidence type="ECO:0000313" key="8">
    <source>
        <dbReference type="EMBL" id="OGK16777.1"/>
    </source>
</evidence>
<comment type="catalytic activity">
    <reaction evidence="1">
        <text>ATP + protein L-histidine = ADP + protein N-phospho-L-histidine.</text>
        <dbReference type="EC" id="2.7.13.3"/>
    </reaction>
</comment>
<dbReference type="SUPFAM" id="SSF47384">
    <property type="entry name" value="Homodimeric domain of signal transducing histidine kinase"/>
    <property type="match status" value="1"/>
</dbReference>
<feature type="domain" description="Histidine kinase" evidence="7">
    <location>
        <begin position="232"/>
        <end position="487"/>
    </location>
</feature>
<name>A0A1F7GD44_9BACT</name>
<evidence type="ECO:0000256" key="6">
    <source>
        <dbReference type="ARBA" id="ARBA00023012"/>
    </source>
</evidence>
<dbReference type="Gene3D" id="1.10.287.130">
    <property type="match status" value="1"/>
</dbReference>
<dbReference type="Pfam" id="PF13185">
    <property type="entry name" value="GAF_2"/>
    <property type="match status" value="1"/>
</dbReference>
<proteinExistence type="predicted"/>
<dbReference type="EC" id="2.7.13.3" evidence="2"/>
<evidence type="ECO:0000256" key="2">
    <source>
        <dbReference type="ARBA" id="ARBA00012438"/>
    </source>
</evidence>
<dbReference type="CDD" id="cd00082">
    <property type="entry name" value="HisKA"/>
    <property type="match status" value="1"/>
</dbReference>
<dbReference type="SUPFAM" id="SSF55874">
    <property type="entry name" value="ATPase domain of HSP90 chaperone/DNA topoisomerase II/histidine kinase"/>
    <property type="match status" value="1"/>
</dbReference>
<dbReference type="Gene3D" id="3.30.565.10">
    <property type="entry name" value="Histidine kinase-like ATPase, C-terminal domain"/>
    <property type="match status" value="1"/>
</dbReference>
<dbReference type="InterPro" id="IPR003594">
    <property type="entry name" value="HATPase_dom"/>
</dbReference>
<dbReference type="PRINTS" id="PR00344">
    <property type="entry name" value="BCTRLSENSOR"/>
</dbReference>
<evidence type="ECO:0000313" key="9">
    <source>
        <dbReference type="Proteomes" id="UP000178372"/>
    </source>
</evidence>
<sequence>MKTASSKISENELAKINAQMYEQNLDLATKNKTLFTLSKIYEIVNTSLGVGETSEKIIEAIVKELNFQGAAIALVDKSSRRLSTVAAFHENGKNHEIAKILKIIGQLSLPLSTRGNIAIESLHQKKTKLTNNLHDLIVPLISKDEAARMQVILKAQTFAVYPILVGSHTLGVLVIGLEKSVADLSQSERETLHELIDVVGLAIERSQIYASLQRANKKLKELDQLKDDFVSVASHELRTPMTAIKSYLWMALNGKGGPISKKEEFYLDRAYNSTDRLIKLVNDMLNISRIESGRMTYDMVETDIVRLCSDVFEEVTPRSRELGVFVKFDKDYGSSFQFTTLHNSQLDKIKTKLAYHSGVDKIRNIVPPVLADPDKIKEVLFNLIGNSLKFTDTGGSISVSFAVKGGFVETSVVDTGVGMEKEDLEKLFRKFGLMQGSYQTTKKASVGTGLGLYISKLIVETHGGEITANSAGKDRGSTFIFTLPVYSKKVKTDSKKLSSSRKRIDVIHSGL</sequence>
<keyword evidence="4" id="KW-0808">Transferase</keyword>
<reference evidence="8 9" key="1">
    <citation type="journal article" date="2016" name="Nat. Commun.">
        <title>Thousands of microbial genomes shed light on interconnected biogeochemical processes in an aquifer system.</title>
        <authorList>
            <person name="Anantharaman K."/>
            <person name="Brown C.T."/>
            <person name="Hug L.A."/>
            <person name="Sharon I."/>
            <person name="Castelle C.J."/>
            <person name="Probst A.J."/>
            <person name="Thomas B.C."/>
            <person name="Singh A."/>
            <person name="Wilkins M.J."/>
            <person name="Karaoz U."/>
            <person name="Brodie E.L."/>
            <person name="Williams K.H."/>
            <person name="Hubbard S.S."/>
            <person name="Banfield J.F."/>
        </authorList>
    </citation>
    <scope>NUCLEOTIDE SEQUENCE [LARGE SCALE GENOMIC DNA]</scope>
</reference>
<dbReference type="Gene3D" id="3.30.450.40">
    <property type="match status" value="1"/>
</dbReference>
<dbReference type="InterPro" id="IPR003018">
    <property type="entry name" value="GAF"/>
</dbReference>
<keyword evidence="5" id="KW-0418">Kinase</keyword>
<dbReference type="FunFam" id="1.10.287.130:FF:000001">
    <property type="entry name" value="Two-component sensor histidine kinase"/>
    <property type="match status" value="1"/>
</dbReference>
<dbReference type="PANTHER" id="PTHR43047">
    <property type="entry name" value="TWO-COMPONENT HISTIDINE PROTEIN KINASE"/>
    <property type="match status" value="1"/>
</dbReference>
<dbReference type="GO" id="GO:0009927">
    <property type="term" value="F:histidine phosphotransfer kinase activity"/>
    <property type="evidence" value="ECO:0007669"/>
    <property type="project" value="TreeGrafter"/>
</dbReference>
<evidence type="ECO:0000256" key="1">
    <source>
        <dbReference type="ARBA" id="ARBA00000085"/>
    </source>
</evidence>
<dbReference type="Pfam" id="PF02518">
    <property type="entry name" value="HATPase_c"/>
    <property type="match status" value="1"/>
</dbReference>
<dbReference type="SMART" id="SM00387">
    <property type="entry name" value="HATPase_c"/>
    <property type="match status" value="1"/>
</dbReference>
<dbReference type="SMART" id="SM00388">
    <property type="entry name" value="HisKA"/>
    <property type="match status" value="1"/>
</dbReference>